<evidence type="ECO:0000313" key="5">
    <source>
        <dbReference type="Proteomes" id="UP000319498"/>
    </source>
</evidence>
<comment type="caution">
    <text evidence="3">The sequence shown here is derived from an EMBL/GenBank/DDBJ whole genome shotgun (WGS) entry which is preliminary data.</text>
</comment>
<protein>
    <submittedName>
        <fullName evidence="3">2-hydroxy-6-oxo-6-phenylhexa-2,4-dienoate hydrolase</fullName>
    </submittedName>
    <submittedName>
        <fullName evidence="2">Alpha/beta hydrolase</fullName>
    </submittedName>
</protein>
<dbReference type="InterPro" id="IPR029058">
    <property type="entry name" value="AB_hydrolase_fold"/>
</dbReference>
<dbReference type="RefSeq" id="WP_047071897.1">
    <property type="nucleotide sequence ID" value="NZ_BJOL01000008.1"/>
</dbReference>
<dbReference type="PROSITE" id="PS00131">
    <property type="entry name" value="CARBOXYPEPT_SER_SER"/>
    <property type="match status" value="1"/>
</dbReference>
<organism evidence="3 4">
    <name type="scientific">Brevibacillus formosus</name>
    <dbReference type="NCBI Taxonomy" id="54913"/>
    <lineage>
        <taxon>Bacteria</taxon>
        <taxon>Bacillati</taxon>
        <taxon>Bacillota</taxon>
        <taxon>Bacilli</taxon>
        <taxon>Bacillales</taxon>
        <taxon>Paenibacillaceae</taxon>
        <taxon>Brevibacillus</taxon>
    </lineage>
</organism>
<dbReference type="InterPro" id="IPR000073">
    <property type="entry name" value="AB_hydrolase_1"/>
</dbReference>
<dbReference type="Proteomes" id="UP000319498">
    <property type="component" value="Unassembled WGS sequence"/>
</dbReference>
<dbReference type="GO" id="GO:0004185">
    <property type="term" value="F:serine-type carboxypeptidase activity"/>
    <property type="evidence" value="ECO:0007669"/>
    <property type="project" value="InterPro"/>
</dbReference>
<feature type="domain" description="AB hydrolase-1" evidence="1">
    <location>
        <begin position="21"/>
        <end position="254"/>
    </location>
</feature>
<keyword evidence="5" id="KW-1185">Reference proteome</keyword>
<evidence type="ECO:0000313" key="4">
    <source>
        <dbReference type="Proteomes" id="UP000035218"/>
    </source>
</evidence>
<evidence type="ECO:0000313" key="2">
    <source>
        <dbReference type="EMBL" id="GED57336.1"/>
    </source>
</evidence>
<dbReference type="AlphaFoldDB" id="A0A837KLU7"/>
<dbReference type="PANTHER" id="PTHR43798">
    <property type="entry name" value="MONOACYLGLYCEROL LIPASE"/>
    <property type="match status" value="1"/>
</dbReference>
<dbReference type="EMBL" id="LDCN01000005">
    <property type="protein sequence ID" value="KLH97961.1"/>
    <property type="molecule type" value="Genomic_DNA"/>
</dbReference>
<dbReference type="GeneID" id="87587162"/>
<reference evidence="3 4" key="1">
    <citation type="submission" date="2015-05" db="EMBL/GenBank/DDBJ databases">
        <title>Genome sequencing project for genomic taxonomy and phylogenomics of Bacillus-like bacteria.</title>
        <authorList>
            <person name="Liu B."/>
            <person name="Wang J."/>
            <person name="Zhu Y."/>
            <person name="Liu G."/>
            <person name="Chen Q."/>
            <person name="Chen Z."/>
            <person name="Lan J."/>
            <person name="Che J."/>
            <person name="Ge C."/>
            <person name="Shi H."/>
            <person name="Pan Z."/>
            <person name="Liu X."/>
        </authorList>
    </citation>
    <scope>NUCLEOTIDE SEQUENCE [LARGE SCALE GENOMIC DNA]</scope>
    <source>
        <strain evidence="3 4">DSM 9885</strain>
    </source>
</reference>
<dbReference type="InterPro" id="IPR050266">
    <property type="entry name" value="AB_hydrolase_sf"/>
</dbReference>
<dbReference type="EMBL" id="BJOL01000008">
    <property type="protein sequence ID" value="GED57336.1"/>
    <property type="molecule type" value="Genomic_DNA"/>
</dbReference>
<keyword evidence="3" id="KW-0378">Hydrolase</keyword>
<accession>A0A837KLU7</accession>
<sequence length="274" mass="31379">MRCEVNGVNLYYEEIGSGFPVVMIHGFSLDHRCMTGCLEPVFEKRPGYRRLYIDLPGMGQTENYDHIHTTDDILEVVLAFIDRLIPGEPFFIAGESYGGYLTRAVIEKRRDQVKGALFICPNVIPDKEKRTLPDKPVLVKESSLWEQLSETERAEFESMAVVATDYTWNRYKKEIIDGYMLSDPSFLSKIRQAYGVSFPLETAPFPHPSLFVVGKQDHSVGYRDIWDIIEGYPRSSFAALDCAGHNLQIEQPLLFTELVNEWLDRAQRELSLSL</sequence>
<gene>
    <name evidence="3" type="ORF">AA984_19050</name>
    <name evidence="2" type="ORF">BFO01nite_14680</name>
</gene>
<dbReference type="Pfam" id="PF12697">
    <property type="entry name" value="Abhydrolase_6"/>
    <property type="match status" value="1"/>
</dbReference>
<dbReference type="OrthoDB" id="6191536at2"/>
<dbReference type="PANTHER" id="PTHR43798:SF6">
    <property type="entry name" value="HYDROLASE, PUTATIVE (AFU_ORTHOLOGUE AFUA_4G13070)-RELATED"/>
    <property type="match status" value="1"/>
</dbReference>
<evidence type="ECO:0000313" key="3">
    <source>
        <dbReference type="EMBL" id="KLH97961.1"/>
    </source>
</evidence>
<dbReference type="SUPFAM" id="SSF53474">
    <property type="entry name" value="alpha/beta-Hydrolases"/>
    <property type="match status" value="1"/>
</dbReference>
<dbReference type="InterPro" id="IPR018202">
    <property type="entry name" value="Ser_caboxypep_ser_AS"/>
</dbReference>
<evidence type="ECO:0000259" key="1">
    <source>
        <dbReference type="Pfam" id="PF12697"/>
    </source>
</evidence>
<reference evidence="2 5" key="2">
    <citation type="submission" date="2019-06" db="EMBL/GenBank/DDBJ databases">
        <title>Whole genome shotgun sequence of Brevibacillus formosus NBRC 15716.</title>
        <authorList>
            <person name="Hosoyama A."/>
            <person name="Uohara A."/>
            <person name="Ohji S."/>
            <person name="Ichikawa N."/>
        </authorList>
    </citation>
    <scope>NUCLEOTIDE SEQUENCE [LARGE SCALE GENOMIC DNA]</scope>
    <source>
        <strain evidence="2 5">NBRC 15716</strain>
    </source>
</reference>
<dbReference type="Proteomes" id="UP000035218">
    <property type="component" value="Unassembled WGS sequence"/>
</dbReference>
<name>A0A837KLU7_9BACL</name>
<dbReference type="Gene3D" id="3.40.50.1820">
    <property type="entry name" value="alpha/beta hydrolase"/>
    <property type="match status" value="1"/>
</dbReference>
<proteinExistence type="predicted"/>